<dbReference type="Proteomes" id="UP000076154">
    <property type="component" value="Unassembled WGS sequence"/>
</dbReference>
<evidence type="ECO:0000313" key="2">
    <source>
        <dbReference type="Proteomes" id="UP000076154"/>
    </source>
</evidence>
<keyword evidence="2" id="KW-1185">Reference proteome</keyword>
<dbReference type="EMBL" id="LUEZ02000046">
    <property type="protein sequence ID" value="RDB23354.1"/>
    <property type="molecule type" value="Genomic_DNA"/>
</dbReference>
<name>A0A369JVF5_HYPMA</name>
<accession>A0A369JVF5</accession>
<comment type="caution">
    <text evidence="1">The sequence shown here is derived from an EMBL/GenBank/DDBJ whole genome shotgun (WGS) entry which is preliminary data.</text>
</comment>
<sequence>MFCLPISFFNNKTRIRGSVRQPVRRGKTLRPKYRGRPELLRSAVPVAQRGPRRAAKRRTSFKRRLLLIWKRLTKPRRSRRSRRFSFMPEGFVRVEISRFRVRDSLRFSKA</sequence>
<evidence type="ECO:0000313" key="1">
    <source>
        <dbReference type="EMBL" id="RDB23354.1"/>
    </source>
</evidence>
<dbReference type="AlphaFoldDB" id="A0A369JVF5"/>
<protein>
    <submittedName>
        <fullName evidence="1">Uncharacterized protein</fullName>
    </submittedName>
</protein>
<dbReference type="OrthoDB" id="2826374at2759"/>
<organism evidence="1 2">
    <name type="scientific">Hypsizygus marmoreus</name>
    <name type="common">White beech mushroom</name>
    <name type="synonym">Agaricus marmoreus</name>
    <dbReference type="NCBI Taxonomy" id="39966"/>
    <lineage>
        <taxon>Eukaryota</taxon>
        <taxon>Fungi</taxon>
        <taxon>Dikarya</taxon>
        <taxon>Basidiomycota</taxon>
        <taxon>Agaricomycotina</taxon>
        <taxon>Agaricomycetes</taxon>
        <taxon>Agaricomycetidae</taxon>
        <taxon>Agaricales</taxon>
        <taxon>Tricholomatineae</taxon>
        <taxon>Lyophyllaceae</taxon>
        <taxon>Hypsizygus</taxon>
    </lineage>
</organism>
<dbReference type="InParanoid" id="A0A369JVF5"/>
<proteinExistence type="predicted"/>
<reference evidence="1" key="1">
    <citation type="submission" date="2018-04" db="EMBL/GenBank/DDBJ databases">
        <title>Whole genome sequencing of Hypsizygus marmoreus.</title>
        <authorList>
            <person name="Choi I.-G."/>
            <person name="Min B."/>
            <person name="Kim J.-G."/>
            <person name="Kim S."/>
            <person name="Oh Y.-L."/>
            <person name="Kong W.-S."/>
            <person name="Park H."/>
            <person name="Jeong J."/>
            <person name="Song E.-S."/>
        </authorList>
    </citation>
    <scope>NUCLEOTIDE SEQUENCE [LARGE SCALE GENOMIC DNA]</scope>
    <source>
        <strain evidence="1">51987-8</strain>
    </source>
</reference>
<gene>
    <name evidence="1" type="ORF">Hypma_009106</name>
</gene>